<reference evidence="3" key="1">
    <citation type="journal article" date="2010" name="Appl. Environ. Microbiol.">
        <title>Mosaic-like sequences containing transposon, phage, and plasmid elements among Listeria monocytogenes plasmids.</title>
        <authorList>
            <person name="Canchaya C."/>
            <person name="Giubellini V."/>
            <person name="Ventura M."/>
            <person name="de los Reyes-Gavilan C.G."/>
            <person name="Margolles A."/>
        </authorList>
    </citation>
    <scope>NUCLEOTIDE SEQUENCE</scope>
    <source>
        <strain evidence="3">Lm1</strain>
        <plasmid evidence="3">pLM33</plasmid>
    </source>
</reference>
<dbReference type="InterPro" id="IPR027417">
    <property type="entry name" value="P-loop_NTPase"/>
</dbReference>
<dbReference type="EMBL" id="GU244485">
    <property type="protein sequence ID" value="ADI61844.1"/>
    <property type="molecule type" value="Genomic_DNA"/>
</dbReference>
<sequence>MNELRRKYDLMDEDLMSAAVASERWGFDSSYVRQLYRKYPNRFLDGTIRQFGKTYVITKEGMEYLTGQGELEAKNSRNTLKGTKKIINILSFKGGVGKTTTAKIINEALYKSGKNSLYVDLDYEAFPAKIESDYVILDQSPYVKQDESLYLDKSDFIIFPYAENISNIKILSLMKEVILRAKVHNESLQVIFVKTGLEKNNNFDKEAKSLKKQVPIIFADFSVDNSEELTNINDQIKNERSEEIEKIIKNILGT</sequence>
<evidence type="ECO:0000313" key="3">
    <source>
        <dbReference type="EMBL" id="ADI61844.1"/>
    </source>
</evidence>
<keyword evidence="3" id="KW-0614">Plasmid</keyword>
<accession>D7PCE9</accession>
<feature type="domain" description="AAA" evidence="1">
    <location>
        <begin position="85"/>
        <end position="123"/>
    </location>
</feature>
<geneLocation type="plasmid" evidence="3">
    <name>pLM33</name>
</geneLocation>
<evidence type="ECO:0000259" key="2">
    <source>
        <dbReference type="Pfam" id="PF20038"/>
    </source>
</evidence>
<protein>
    <submittedName>
        <fullName evidence="3">Uncharacterized protein</fullName>
    </submittedName>
</protein>
<dbReference type="Pfam" id="PF13614">
    <property type="entry name" value="AAA_31"/>
    <property type="match status" value="1"/>
</dbReference>
<name>D7PCE9_LISMN</name>
<proteinExistence type="predicted"/>
<dbReference type="InterPro" id="IPR025669">
    <property type="entry name" value="AAA_dom"/>
</dbReference>
<dbReference type="Pfam" id="PF20038">
    <property type="entry name" value="HTH_59"/>
    <property type="match status" value="1"/>
</dbReference>
<organism evidence="3">
    <name type="scientific">Listeria monocytogenes</name>
    <dbReference type="NCBI Taxonomy" id="1639"/>
    <lineage>
        <taxon>Bacteria</taxon>
        <taxon>Bacillati</taxon>
        <taxon>Bacillota</taxon>
        <taxon>Bacilli</taxon>
        <taxon>Bacillales</taxon>
        <taxon>Listeriaceae</taxon>
        <taxon>Listeria</taxon>
    </lineage>
</organism>
<dbReference type="AlphaFoldDB" id="D7PCE9"/>
<dbReference type="Gene3D" id="3.40.50.300">
    <property type="entry name" value="P-loop containing nucleotide triphosphate hydrolases"/>
    <property type="match status" value="1"/>
</dbReference>
<dbReference type="RefSeq" id="WP_013195753.1">
    <property type="nucleotide sequence ID" value="NC_014255.1"/>
</dbReference>
<feature type="domain" description="Helix-turn-helix" evidence="2">
    <location>
        <begin position="12"/>
        <end position="68"/>
    </location>
</feature>
<evidence type="ECO:0000259" key="1">
    <source>
        <dbReference type="Pfam" id="PF13614"/>
    </source>
</evidence>
<dbReference type="InterPro" id="IPR045403">
    <property type="entry name" value="HTH_59_Firmicutes_type"/>
</dbReference>
<dbReference type="SUPFAM" id="SSF52540">
    <property type="entry name" value="P-loop containing nucleoside triphosphate hydrolases"/>
    <property type="match status" value="1"/>
</dbReference>